<sequence length="190" mass="19807">MVVVSSAFESASREDLLAVIGLLQRQVEAAEAQAAELAAANERLTVRVAELERRLGRNSSNSSMPPSSDVFGRPEKKAAPKSGRTRGRQSGTGGSGLSMVADPDVVEEHLPAACSGCGSGLCPGDSVGFERRQVRDIPLTTVTVTEHKGEDLSTPTRLVASRLLAGLHPDVRRGVAVTDAVTSGGCGVCW</sequence>
<feature type="coiled-coil region" evidence="1">
    <location>
        <begin position="13"/>
        <end position="54"/>
    </location>
</feature>
<evidence type="ECO:0000256" key="1">
    <source>
        <dbReference type="SAM" id="Coils"/>
    </source>
</evidence>
<evidence type="ECO:0000313" key="5">
    <source>
        <dbReference type="EMBL" id="WTP91821.1"/>
    </source>
</evidence>
<dbReference type="Pfam" id="PF20042">
    <property type="entry name" value="DUF6444"/>
    <property type="match status" value="1"/>
</dbReference>
<evidence type="ECO:0000313" key="4">
    <source>
        <dbReference type="EMBL" id="WTP84016.1"/>
    </source>
</evidence>
<feature type="region of interest" description="Disordered" evidence="2">
    <location>
        <begin position="55"/>
        <end position="99"/>
    </location>
</feature>
<dbReference type="InterPro" id="IPR045618">
    <property type="entry name" value="DUF6444"/>
</dbReference>
<accession>A0AAU1IA93</accession>
<dbReference type="EMBL" id="CP108140">
    <property type="protein sequence ID" value="WTP91821.1"/>
    <property type="molecule type" value="Genomic_DNA"/>
</dbReference>
<protein>
    <submittedName>
        <fullName evidence="5">DUF6444 domain-containing protein</fullName>
    </submittedName>
</protein>
<dbReference type="AlphaFoldDB" id="A0AAU1IA93"/>
<organism evidence="5">
    <name type="scientific">Streptomyces sp. NBC_00180</name>
    <dbReference type="NCBI Taxonomy" id="2903632"/>
    <lineage>
        <taxon>Bacteria</taxon>
        <taxon>Bacillati</taxon>
        <taxon>Actinomycetota</taxon>
        <taxon>Actinomycetes</taxon>
        <taxon>Kitasatosporales</taxon>
        <taxon>Streptomycetaceae</taxon>
        <taxon>Streptomyces</taxon>
    </lineage>
</organism>
<proteinExistence type="predicted"/>
<reference evidence="5" key="1">
    <citation type="submission" date="2022-10" db="EMBL/GenBank/DDBJ databases">
        <title>The complete genomes of actinobacterial strains from the NBC collection.</title>
        <authorList>
            <person name="Joergensen T.S."/>
            <person name="Alvarez Arevalo M."/>
            <person name="Sterndorff E.B."/>
            <person name="Faurdal D."/>
            <person name="Vuksanovic O."/>
            <person name="Mourched A.-S."/>
            <person name="Charusanti P."/>
            <person name="Shaw S."/>
            <person name="Blin K."/>
            <person name="Weber T."/>
        </authorList>
    </citation>
    <scope>NUCLEOTIDE SEQUENCE</scope>
    <source>
        <strain evidence="5">NBC 00180</strain>
    </source>
</reference>
<feature type="domain" description="DUF6444" evidence="3">
    <location>
        <begin position="26"/>
        <end position="95"/>
    </location>
</feature>
<gene>
    <name evidence="4" type="ORF">OG477_00825</name>
    <name evidence="5" type="ORF">OG477_44515</name>
</gene>
<evidence type="ECO:0000259" key="3">
    <source>
        <dbReference type="Pfam" id="PF20042"/>
    </source>
</evidence>
<dbReference type="EMBL" id="CP108140">
    <property type="protein sequence ID" value="WTP84016.1"/>
    <property type="molecule type" value="Genomic_DNA"/>
</dbReference>
<keyword evidence="1" id="KW-0175">Coiled coil</keyword>
<evidence type="ECO:0000256" key="2">
    <source>
        <dbReference type="SAM" id="MobiDB-lite"/>
    </source>
</evidence>
<feature type="compositionally biased region" description="Low complexity" evidence="2">
    <location>
        <begin position="58"/>
        <end position="68"/>
    </location>
</feature>
<name>A0AAU1IA93_9ACTN</name>